<dbReference type="GO" id="GO:0071897">
    <property type="term" value="P:DNA biosynthetic process"/>
    <property type="evidence" value="ECO:0007669"/>
    <property type="project" value="UniProtKB-KW"/>
</dbReference>
<evidence type="ECO:0000256" key="10">
    <source>
        <dbReference type="PIRSR" id="PIRSR035805-2"/>
    </source>
</evidence>
<comment type="subcellular location">
    <subcellularLocation>
        <location evidence="8">Cytoplasm</location>
    </subcellularLocation>
</comment>
<dbReference type="GO" id="GO:0005524">
    <property type="term" value="F:ATP binding"/>
    <property type="evidence" value="ECO:0007669"/>
    <property type="project" value="UniProtKB-UniRule"/>
</dbReference>
<reference evidence="13 14" key="1">
    <citation type="submission" date="2016-11" db="EMBL/GenBank/DDBJ databases">
        <authorList>
            <person name="Jaros S."/>
            <person name="Januszkiewicz K."/>
            <person name="Wedrychowicz H."/>
        </authorList>
    </citation>
    <scope>NUCLEOTIDE SEQUENCE [LARGE SCALE GENOMIC DNA]</scope>
    <source>
        <strain evidence="13 14">DSM 16917</strain>
    </source>
</reference>
<keyword evidence="6 8" id="KW-0418">Kinase</keyword>
<evidence type="ECO:0000256" key="12">
    <source>
        <dbReference type="RuleBase" id="RU004165"/>
    </source>
</evidence>
<dbReference type="InterPro" id="IPR001267">
    <property type="entry name" value="Thymidine_kinase"/>
</dbReference>
<feature type="binding site" evidence="8">
    <location>
        <begin position="9"/>
        <end position="16"/>
    </location>
    <ligand>
        <name>ATP</name>
        <dbReference type="ChEBI" id="CHEBI:30616"/>
    </ligand>
</feature>
<evidence type="ECO:0000256" key="7">
    <source>
        <dbReference type="ARBA" id="ARBA00022840"/>
    </source>
</evidence>
<gene>
    <name evidence="8" type="primary">tdk</name>
    <name evidence="13" type="ORF">SAMN02745129_2020</name>
</gene>
<dbReference type="EMBL" id="FQXG01000003">
    <property type="protein sequence ID" value="SHH46350.1"/>
    <property type="molecule type" value="Genomic_DNA"/>
</dbReference>
<keyword evidence="14" id="KW-1185">Reference proteome</keyword>
<evidence type="ECO:0000256" key="9">
    <source>
        <dbReference type="PIRSR" id="PIRSR035805-1"/>
    </source>
</evidence>
<dbReference type="PANTHER" id="PTHR11441:SF0">
    <property type="entry name" value="THYMIDINE KINASE, CYTOSOLIC"/>
    <property type="match status" value="1"/>
</dbReference>
<dbReference type="Pfam" id="PF00265">
    <property type="entry name" value="TK"/>
    <property type="match status" value="1"/>
</dbReference>
<dbReference type="SUPFAM" id="SSF52540">
    <property type="entry name" value="P-loop containing nucleoside triphosphate hydrolases"/>
    <property type="match status" value="1"/>
</dbReference>
<evidence type="ECO:0000256" key="11">
    <source>
        <dbReference type="RuleBase" id="RU000544"/>
    </source>
</evidence>
<dbReference type="PANTHER" id="PTHR11441">
    <property type="entry name" value="THYMIDINE KINASE"/>
    <property type="match status" value="1"/>
</dbReference>
<dbReference type="RefSeq" id="WP_067663567.1">
    <property type="nucleotide sequence ID" value="NZ_FQXG01000003.1"/>
</dbReference>
<keyword evidence="8" id="KW-0479">Metal-binding</keyword>
<evidence type="ECO:0000256" key="1">
    <source>
        <dbReference type="ARBA" id="ARBA00007587"/>
    </source>
</evidence>
<comment type="similarity">
    <text evidence="1 8 12">Belongs to the thymidine kinase family.</text>
</comment>
<evidence type="ECO:0000313" key="13">
    <source>
        <dbReference type="EMBL" id="SHH46350.1"/>
    </source>
</evidence>
<keyword evidence="3 8" id="KW-0237">DNA synthesis</keyword>
<dbReference type="AlphaFoldDB" id="A0A1M5T6W6"/>
<comment type="subunit">
    <text evidence="8">Homotetramer.</text>
</comment>
<dbReference type="InterPro" id="IPR027417">
    <property type="entry name" value="P-loop_NTPase"/>
</dbReference>
<feature type="active site" description="Proton acceptor" evidence="8 9">
    <location>
        <position position="88"/>
    </location>
</feature>
<evidence type="ECO:0000256" key="8">
    <source>
        <dbReference type="HAMAP-Rule" id="MF_00124"/>
    </source>
</evidence>
<keyword evidence="8" id="KW-0963">Cytoplasm</keyword>
<evidence type="ECO:0000313" key="14">
    <source>
        <dbReference type="Proteomes" id="UP000184268"/>
    </source>
</evidence>
<name>A0A1M5T6W6_9GAMM</name>
<dbReference type="Proteomes" id="UP000184268">
    <property type="component" value="Unassembled WGS sequence"/>
</dbReference>
<sequence>MAQLYFHYSAMNAGKSTSLLQSAHNYKERGMFPMLMTAEFHSRGSEGVIESKIGIDSEALIFNADTDIRATLESQLADGGVDCILIDEAQFLTKTQVEQLTYIVDKIEIPVMCFGLRTDYRGELFEGAKYLLAWADKLVELKTVCFCGRKATMVIRYNEDGSHPITQGDDAVLVDGPTKYESVCRKHYHEFINKTKSDQAADHSAGSNR</sequence>
<comment type="catalytic activity">
    <reaction evidence="8 11">
        <text>thymidine + ATP = dTMP + ADP + H(+)</text>
        <dbReference type="Rhea" id="RHEA:19129"/>
        <dbReference type="ChEBI" id="CHEBI:15378"/>
        <dbReference type="ChEBI" id="CHEBI:17748"/>
        <dbReference type="ChEBI" id="CHEBI:30616"/>
        <dbReference type="ChEBI" id="CHEBI:63528"/>
        <dbReference type="ChEBI" id="CHEBI:456216"/>
        <dbReference type="EC" id="2.7.1.21"/>
    </reaction>
</comment>
<evidence type="ECO:0000256" key="2">
    <source>
        <dbReference type="ARBA" id="ARBA00012118"/>
    </source>
</evidence>
<feature type="binding site" evidence="8">
    <location>
        <begin position="87"/>
        <end position="90"/>
    </location>
    <ligand>
        <name>ATP</name>
        <dbReference type="ChEBI" id="CHEBI:30616"/>
    </ligand>
</feature>
<dbReference type="NCBIfam" id="NF003300">
    <property type="entry name" value="PRK04296.1-5"/>
    <property type="match status" value="1"/>
</dbReference>
<dbReference type="Gene3D" id="3.30.60.20">
    <property type="match status" value="1"/>
</dbReference>
<evidence type="ECO:0000256" key="3">
    <source>
        <dbReference type="ARBA" id="ARBA00022634"/>
    </source>
</evidence>
<feature type="binding site" evidence="8">
    <location>
        <position position="147"/>
    </location>
    <ligand>
        <name>Zn(2+)</name>
        <dbReference type="ChEBI" id="CHEBI:29105"/>
    </ligand>
</feature>
<dbReference type="OrthoDB" id="9781579at2"/>
<keyword evidence="8" id="KW-0862">Zinc</keyword>
<evidence type="ECO:0000256" key="5">
    <source>
        <dbReference type="ARBA" id="ARBA00022741"/>
    </source>
</evidence>
<keyword evidence="4 8" id="KW-0808">Transferase</keyword>
<dbReference type="SUPFAM" id="SSF57716">
    <property type="entry name" value="Glucocorticoid receptor-like (DNA-binding domain)"/>
    <property type="match status" value="1"/>
</dbReference>
<dbReference type="HAMAP" id="MF_00124">
    <property type="entry name" value="Thymidine_kinase"/>
    <property type="match status" value="1"/>
</dbReference>
<dbReference type="STRING" id="299255.SAMN02745129_2020"/>
<feature type="binding site" evidence="10">
    <location>
        <position position="180"/>
    </location>
    <ligand>
        <name>substrate</name>
    </ligand>
</feature>
<organism evidence="13 14">
    <name type="scientific">Ferrimonas marina</name>
    <dbReference type="NCBI Taxonomy" id="299255"/>
    <lineage>
        <taxon>Bacteria</taxon>
        <taxon>Pseudomonadati</taxon>
        <taxon>Pseudomonadota</taxon>
        <taxon>Gammaproteobacteria</taxon>
        <taxon>Alteromonadales</taxon>
        <taxon>Ferrimonadaceae</taxon>
        <taxon>Ferrimonas</taxon>
    </lineage>
</organism>
<feature type="binding site" evidence="8">
    <location>
        <position position="145"/>
    </location>
    <ligand>
        <name>Zn(2+)</name>
        <dbReference type="ChEBI" id="CHEBI:29105"/>
    </ligand>
</feature>
<dbReference type="Gene3D" id="3.40.50.300">
    <property type="entry name" value="P-loop containing nucleotide triphosphate hydrolases"/>
    <property type="match status" value="1"/>
</dbReference>
<dbReference type="GO" id="GO:0005829">
    <property type="term" value="C:cytosol"/>
    <property type="evidence" value="ECO:0007669"/>
    <property type="project" value="TreeGrafter"/>
</dbReference>
<feature type="binding site" evidence="8">
    <location>
        <position position="187"/>
    </location>
    <ligand>
        <name>Zn(2+)</name>
        <dbReference type="ChEBI" id="CHEBI:29105"/>
    </ligand>
</feature>
<dbReference type="GO" id="GO:0046104">
    <property type="term" value="P:thymidine metabolic process"/>
    <property type="evidence" value="ECO:0007669"/>
    <property type="project" value="TreeGrafter"/>
</dbReference>
<feature type="binding site" evidence="8">
    <location>
        <position position="184"/>
    </location>
    <ligand>
        <name>Zn(2+)</name>
        <dbReference type="ChEBI" id="CHEBI:29105"/>
    </ligand>
</feature>
<evidence type="ECO:0000256" key="6">
    <source>
        <dbReference type="ARBA" id="ARBA00022777"/>
    </source>
</evidence>
<keyword evidence="5 8" id="KW-0547">Nucleotide-binding</keyword>
<accession>A0A1M5T6W6</accession>
<evidence type="ECO:0000256" key="4">
    <source>
        <dbReference type="ARBA" id="ARBA00022679"/>
    </source>
</evidence>
<dbReference type="GO" id="GO:0008270">
    <property type="term" value="F:zinc ion binding"/>
    <property type="evidence" value="ECO:0007669"/>
    <property type="project" value="UniProtKB-UniRule"/>
</dbReference>
<protein>
    <recommendedName>
        <fullName evidence="2 8">Thymidine kinase</fullName>
        <ecNumber evidence="2 8">2.7.1.21</ecNumber>
    </recommendedName>
</protein>
<dbReference type="EC" id="2.7.1.21" evidence="2 8"/>
<dbReference type="PIRSF" id="PIRSF035805">
    <property type="entry name" value="TK_cell"/>
    <property type="match status" value="1"/>
</dbReference>
<proteinExistence type="inferred from homology"/>
<keyword evidence="7 8" id="KW-0067">ATP-binding</keyword>
<dbReference type="GO" id="GO:0004797">
    <property type="term" value="F:thymidine kinase activity"/>
    <property type="evidence" value="ECO:0007669"/>
    <property type="project" value="UniProtKB-UniRule"/>
</dbReference>